<gene>
    <name evidence="2" type="ORF">Pmani_005067</name>
</gene>
<protein>
    <submittedName>
        <fullName evidence="2">Uncharacterized protein</fullName>
    </submittedName>
</protein>
<feature type="compositionally biased region" description="Polar residues" evidence="1">
    <location>
        <begin position="7"/>
        <end position="37"/>
    </location>
</feature>
<sequence>MLLKTQVAVNSVPSSLTRTGSSSQNLGDEQSEVSVSTKSEDSLAELRDKLDKLQQQVRQPFAPRSGPTPPKYCAFCQTETYFLKDCWRKPPRGHCFECLRFGCRRGNPTCPGTAARPSSTRQYQSPRSRNQTPPIVNASSVNNTSELGGTADVSVRNPTA</sequence>
<comment type="caution">
    <text evidence="2">The sequence shown here is derived from an EMBL/GenBank/DDBJ whole genome shotgun (WGS) entry which is preliminary data.</text>
</comment>
<name>A0AAE1UHT3_9EUCA</name>
<dbReference type="AlphaFoldDB" id="A0AAE1UHT3"/>
<evidence type="ECO:0000256" key="1">
    <source>
        <dbReference type="SAM" id="MobiDB-lite"/>
    </source>
</evidence>
<evidence type="ECO:0000313" key="2">
    <source>
        <dbReference type="EMBL" id="KAK4324227.1"/>
    </source>
</evidence>
<dbReference type="Proteomes" id="UP001292094">
    <property type="component" value="Unassembled WGS sequence"/>
</dbReference>
<feature type="region of interest" description="Disordered" evidence="1">
    <location>
        <begin position="109"/>
        <end position="160"/>
    </location>
</feature>
<feature type="compositionally biased region" description="Polar residues" evidence="1">
    <location>
        <begin position="116"/>
        <end position="147"/>
    </location>
</feature>
<proteinExistence type="predicted"/>
<reference evidence="2" key="1">
    <citation type="submission" date="2023-11" db="EMBL/GenBank/DDBJ databases">
        <title>Genome assemblies of two species of porcelain crab, Petrolisthes cinctipes and Petrolisthes manimaculis (Anomura: Porcellanidae).</title>
        <authorList>
            <person name="Angst P."/>
        </authorList>
    </citation>
    <scope>NUCLEOTIDE SEQUENCE</scope>
    <source>
        <strain evidence="2">PB745_02</strain>
        <tissue evidence="2">Gill</tissue>
    </source>
</reference>
<keyword evidence="3" id="KW-1185">Reference proteome</keyword>
<accession>A0AAE1UHT3</accession>
<organism evidence="2 3">
    <name type="scientific">Petrolisthes manimaculis</name>
    <dbReference type="NCBI Taxonomy" id="1843537"/>
    <lineage>
        <taxon>Eukaryota</taxon>
        <taxon>Metazoa</taxon>
        <taxon>Ecdysozoa</taxon>
        <taxon>Arthropoda</taxon>
        <taxon>Crustacea</taxon>
        <taxon>Multicrustacea</taxon>
        <taxon>Malacostraca</taxon>
        <taxon>Eumalacostraca</taxon>
        <taxon>Eucarida</taxon>
        <taxon>Decapoda</taxon>
        <taxon>Pleocyemata</taxon>
        <taxon>Anomura</taxon>
        <taxon>Galatheoidea</taxon>
        <taxon>Porcellanidae</taxon>
        <taxon>Petrolisthes</taxon>
    </lineage>
</organism>
<feature type="region of interest" description="Disordered" evidence="1">
    <location>
        <begin position="1"/>
        <end position="42"/>
    </location>
</feature>
<dbReference type="EMBL" id="JAWZYT010000373">
    <property type="protein sequence ID" value="KAK4324227.1"/>
    <property type="molecule type" value="Genomic_DNA"/>
</dbReference>
<evidence type="ECO:0000313" key="3">
    <source>
        <dbReference type="Proteomes" id="UP001292094"/>
    </source>
</evidence>